<dbReference type="EMBL" id="CP017157">
    <property type="protein sequence ID" value="AOP46148.1"/>
    <property type="molecule type" value="Genomic_DNA"/>
</dbReference>
<dbReference type="Proteomes" id="UP000094094">
    <property type="component" value="Chromosome"/>
</dbReference>
<feature type="domain" description="SMODS and SLOG-associating 2TM effector" evidence="4">
    <location>
        <begin position="473"/>
        <end position="593"/>
    </location>
</feature>
<evidence type="ECO:0000313" key="5">
    <source>
        <dbReference type="EMBL" id="AOP46148.1"/>
    </source>
</evidence>
<gene>
    <name evidence="5" type="ORF">SL103_07760</name>
</gene>
<dbReference type="InterPro" id="IPR025325">
    <property type="entry name" value="DUF4231"/>
</dbReference>
<evidence type="ECO:0000256" key="1">
    <source>
        <dbReference type="SAM" id="MobiDB-lite"/>
    </source>
</evidence>
<feature type="transmembrane region" description="Helical" evidence="2">
    <location>
        <begin position="497"/>
        <end position="515"/>
    </location>
</feature>
<keyword evidence="6" id="KW-1185">Reference proteome</keyword>
<dbReference type="AlphaFoldDB" id="A0A1D7VHY4"/>
<keyword evidence="2" id="KW-0812">Transmembrane</keyword>
<feature type="transmembrane region" description="Helical" evidence="2">
    <location>
        <begin position="521"/>
        <end position="539"/>
    </location>
</feature>
<dbReference type="Pfam" id="PF14015">
    <property type="entry name" value="DUF4231"/>
    <property type="match status" value="1"/>
</dbReference>
<keyword evidence="2" id="KW-0472">Membrane</keyword>
<dbReference type="KEGG" id="slc:SL103_07760"/>
<organism evidence="5 6">
    <name type="scientific">Streptomyces lydicus</name>
    <dbReference type="NCBI Taxonomy" id="47763"/>
    <lineage>
        <taxon>Bacteria</taxon>
        <taxon>Bacillati</taxon>
        <taxon>Actinomycetota</taxon>
        <taxon>Actinomycetes</taxon>
        <taxon>Kitasatosporales</taxon>
        <taxon>Streptomycetaceae</taxon>
        <taxon>Streptomyces</taxon>
    </lineage>
</organism>
<feature type="region of interest" description="Disordered" evidence="1">
    <location>
        <begin position="234"/>
        <end position="267"/>
    </location>
</feature>
<evidence type="ECO:0008006" key="7">
    <source>
        <dbReference type="Google" id="ProtNLM"/>
    </source>
</evidence>
<evidence type="ECO:0000313" key="6">
    <source>
        <dbReference type="Proteomes" id="UP000094094"/>
    </source>
</evidence>
<evidence type="ECO:0000256" key="2">
    <source>
        <dbReference type="SAM" id="Phobius"/>
    </source>
</evidence>
<reference evidence="5 6" key="1">
    <citation type="submission" date="2016-09" db="EMBL/GenBank/DDBJ databases">
        <title>Complete genome sequencing of Streptomyces lydicus 103 and metabolic pathways analysis of antibiotic biosynthesis.</title>
        <authorList>
            <person name="Jia N."/>
            <person name="Ding M.-Z."/>
            <person name="Gao F."/>
            <person name="Yuan Y.-J."/>
        </authorList>
    </citation>
    <scope>NUCLEOTIDE SEQUENCE [LARGE SCALE GENOMIC DNA]</scope>
    <source>
        <strain evidence="5 6">103</strain>
    </source>
</reference>
<feature type="domain" description="LSDAT prokaryote" evidence="3">
    <location>
        <begin position="74"/>
        <end position="238"/>
    </location>
</feature>
<feature type="compositionally biased region" description="Basic residues" evidence="1">
    <location>
        <begin position="239"/>
        <end position="257"/>
    </location>
</feature>
<evidence type="ECO:0000259" key="3">
    <source>
        <dbReference type="Pfam" id="PF18171"/>
    </source>
</evidence>
<proteinExistence type="predicted"/>
<dbReference type="InterPro" id="IPR040884">
    <property type="entry name" value="SLATT_1"/>
</dbReference>
<feature type="transmembrane region" description="Helical" evidence="2">
    <location>
        <begin position="329"/>
        <end position="348"/>
    </location>
</feature>
<dbReference type="NCBIfam" id="NF033634">
    <property type="entry name" value="SLATT_1"/>
    <property type="match status" value="2"/>
</dbReference>
<dbReference type="OrthoDB" id="582259at2"/>
<sequence>MRKAERSEILGGAAGAGLRKFSEVTRMTFGSDNGKTPGGRPHGDVGAVVAVDHPGDPADVLSPLGLPPPPGNLPVLLVSGGADEPRSGVTGQSAAALGGAVLQAVEASGAALVDDAAGSVTAAALAAARTGESRPPRVVLGVRAGCRADGGGSGEDGAGPGPGRSHVLVLDGADSREAAAWKPVVATSLAAGAPVVMVLAGGGAVARAELLTAVRRGVPVFVLGWSGGLAGHLAEHRQPGRRTGRHRHPLHRPRRPGPPRPVPDGTAAAETEEIVHHGDLRVLSEHDPRALARRLAWELQDAPLLKAAWQTFATYDYLASRLRRAFQRLQALILALGVFATLIALIDAEIGGRRLHWVVVAAPAVVSVLIAWSSRHARGPRWIALRAAAEEVKAEIYLHRTLEDADNSPQGGGNPSGDRGRQLLRRLAAIEGRLVRTNAATAPLTPYDGPLPPPVRGGGNTDDGLSPLTAARYVELRLKGQVAYYHSRVRHLHRVRSLLEALAISAGAAGTLLASVGVDPWIGFTTGLSTAALAALGYLQADNIIMAYNRAAGDLEVLQQGWEARSPEEQGEGSLLALVMKTEAVLHGERARWVHQMSEVLQELRERQELEVKKPVPHGGSRGRP</sequence>
<accession>A0A1D7VHY4</accession>
<feature type="transmembrane region" description="Helical" evidence="2">
    <location>
        <begin position="354"/>
        <end position="372"/>
    </location>
</feature>
<protein>
    <recommendedName>
        <fullName evidence="7">SMODS and SLOG-associating 2TM effector domain-containing protein</fullName>
    </recommendedName>
</protein>
<dbReference type="Pfam" id="PF18181">
    <property type="entry name" value="SLATT_1"/>
    <property type="match status" value="1"/>
</dbReference>
<dbReference type="Pfam" id="PF18171">
    <property type="entry name" value="LSDAT_prok"/>
    <property type="match status" value="1"/>
</dbReference>
<name>A0A1D7VHY4_9ACTN</name>
<keyword evidence="2" id="KW-1133">Transmembrane helix</keyword>
<evidence type="ECO:0000259" key="4">
    <source>
        <dbReference type="Pfam" id="PF18181"/>
    </source>
</evidence>
<dbReference type="InterPro" id="IPR041482">
    <property type="entry name" value="LSDAT_prok"/>
</dbReference>